<sequence>MGDSIRFMINNGADVNKLLAGKHASALMVAIYAEEEDNIAALLEGGANPNLPLTGEMALYGSPLTMATLSGRTQVMRRVIEAGADVNSSPVGKYGSALIAAAYIGEKDCVECLIDAGANVNLQVENAPFASALQAAKTPMLREDYVVIRGKDDKEYIEACLETLPEKKAEVVRLLEQDEATA</sequence>
<dbReference type="PANTHER" id="PTHR46224:SF64">
    <property type="entry name" value="IQ MOTIF AND ANKYRIN REPEAT DOMAIN-CONTAINING PROTEIN 1"/>
    <property type="match status" value="1"/>
</dbReference>
<dbReference type="Proteomes" id="UP001147746">
    <property type="component" value="Unassembled WGS sequence"/>
</dbReference>
<reference evidence="2" key="2">
    <citation type="journal article" date="2023" name="IMA Fungus">
        <title>Comparative genomic study of the Penicillium genus elucidates a diverse pangenome and 15 lateral gene transfer events.</title>
        <authorList>
            <person name="Petersen C."/>
            <person name="Sorensen T."/>
            <person name="Nielsen M.R."/>
            <person name="Sondergaard T.E."/>
            <person name="Sorensen J.L."/>
            <person name="Fitzpatrick D.A."/>
            <person name="Frisvad J.C."/>
            <person name="Nielsen K.L."/>
        </authorList>
    </citation>
    <scope>NUCLEOTIDE SEQUENCE</scope>
    <source>
        <strain evidence="2">IBT 21472</strain>
    </source>
</reference>
<accession>A0A9W9KW83</accession>
<comment type="caution">
    <text evidence="2">The sequence shown here is derived from an EMBL/GenBank/DDBJ whole genome shotgun (WGS) entry which is preliminary data.</text>
</comment>
<dbReference type="InterPro" id="IPR051616">
    <property type="entry name" value="Cul2-RING_E3_ligase_SR"/>
</dbReference>
<keyword evidence="3" id="KW-1185">Reference proteome</keyword>
<dbReference type="Gene3D" id="1.25.40.20">
    <property type="entry name" value="Ankyrin repeat-containing domain"/>
    <property type="match status" value="1"/>
</dbReference>
<keyword evidence="1" id="KW-0040">ANK repeat</keyword>
<evidence type="ECO:0008006" key="4">
    <source>
        <dbReference type="Google" id="ProtNLM"/>
    </source>
</evidence>
<proteinExistence type="predicted"/>
<dbReference type="OrthoDB" id="1577640at2759"/>
<dbReference type="SMART" id="SM00248">
    <property type="entry name" value="ANK"/>
    <property type="match status" value="3"/>
</dbReference>
<gene>
    <name evidence="2" type="ORF">N7476_004286</name>
</gene>
<evidence type="ECO:0000313" key="2">
    <source>
        <dbReference type="EMBL" id="KAJ5321284.1"/>
    </source>
</evidence>
<dbReference type="Pfam" id="PF00023">
    <property type="entry name" value="Ank"/>
    <property type="match status" value="1"/>
</dbReference>
<protein>
    <recommendedName>
        <fullName evidence="4">Ankyrin repeat domain-containing protein</fullName>
    </recommendedName>
</protein>
<dbReference type="InterPro" id="IPR036770">
    <property type="entry name" value="Ankyrin_rpt-contain_sf"/>
</dbReference>
<organism evidence="2 3">
    <name type="scientific">Penicillium atrosanguineum</name>
    <dbReference type="NCBI Taxonomy" id="1132637"/>
    <lineage>
        <taxon>Eukaryota</taxon>
        <taxon>Fungi</taxon>
        <taxon>Dikarya</taxon>
        <taxon>Ascomycota</taxon>
        <taxon>Pezizomycotina</taxon>
        <taxon>Eurotiomycetes</taxon>
        <taxon>Eurotiomycetidae</taxon>
        <taxon>Eurotiales</taxon>
        <taxon>Aspergillaceae</taxon>
        <taxon>Penicillium</taxon>
    </lineage>
</organism>
<evidence type="ECO:0000256" key="1">
    <source>
        <dbReference type="PROSITE-ProRule" id="PRU00023"/>
    </source>
</evidence>
<dbReference type="AlphaFoldDB" id="A0A9W9KW83"/>
<dbReference type="SUPFAM" id="SSF48403">
    <property type="entry name" value="Ankyrin repeat"/>
    <property type="match status" value="1"/>
</dbReference>
<evidence type="ECO:0000313" key="3">
    <source>
        <dbReference type="Proteomes" id="UP001147746"/>
    </source>
</evidence>
<name>A0A9W9KW83_9EURO</name>
<reference evidence="2" key="1">
    <citation type="submission" date="2022-12" db="EMBL/GenBank/DDBJ databases">
        <authorList>
            <person name="Petersen C."/>
        </authorList>
    </citation>
    <scope>NUCLEOTIDE SEQUENCE</scope>
    <source>
        <strain evidence="2">IBT 21472</strain>
    </source>
</reference>
<dbReference type="InterPro" id="IPR002110">
    <property type="entry name" value="Ankyrin_rpt"/>
</dbReference>
<dbReference type="EMBL" id="JAPZBO010000003">
    <property type="protein sequence ID" value="KAJ5321284.1"/>
    <property type="molecule type" value="Genomic_DNA"/>
</dbReference>
<dbReference type="PROSITE" id="PS50088">
    <property type="entry name" value="ANK_REPEAT"/>
    <property type="match status" value="1"/>
</dbReference>
<dbReference type="PANTHER" id="PTHR46224">
    <property type="entry name" value="ANKYRIN REPEAT FAMILY PROTEIN"/>
    <property type="match status" value="1"/>
</dbReference>
<feature type="repeat" description="ANK" evidence="1">
    <location>
        <begin position="62"/>
        <end position="91"/>
    </location>
</feature>